<feature type="chain" id="PRO_5003472067" description="RxLR effector protein" evidence="2">
    <location>
        <begin position="22"/>
        <end position="176"/>
    </location>
</feature>
<keyword evidence="1" id="KW-1133">Transmembrane helix</keyword>
<dbReference type="GeneID" id="20640229"/>
<feature type="transmembrane region" description="Helical" evidence="1">
    <location>
        <begin position="146"/>
        <end position="167"/>
    </location>
</feature>
<feature type="signal peptide" evidence="2">
    <location>
        <begin position="1"/>
        <end position="21"/>
    </location>
</feature>
<evidence type="ECO:0000256" key="2">
    <source>
        <dbReference type="SAM" id="SignalP"/>
    </source>
</evidence>
<gene>
    <name evidence="3" type="ORF">PHYSODRAFT_286063</name>
</gene>
<keyword evidence="2" id="KW-0732">Signal</keyword>
<dbReference type="RefSeq" id="XP_009527383.1">
    <property type="nucleotide sequence ID" value="XM_009529088.1"/>
</dbReference>
<accession>G4ZCW7</accession>
<dbReference type="InParanoid" id="G4ZCW7"/>
<protein>
    <recommendedName>
        <fullName evidence="5">RxLR effector protein</fullName>
    </recommendedName>
</protein>
<dbReference type="AlphaFoldDB" id="G4ZCW7"/>
<dbReference type="KEGG" id="psoj:PHYSODRAFT_286063"/>
<keyword evidence="1" id="KW-0812">Transmembrane</keyword>
<dbReference type="EMBL" id="JH159154">
    <property type="protein sequence ID" value="EGZ18325.1"/>
    <property type="molecule type" value="Genomic_DNA"/>
</dbReference>
<reference evidence="3 4" key="1">
    <citation type="journal article" date="2006" name="Science">
        <title>Phytophthora genome sequences uncover evolutionary origins and mechanisms of pathogenesis.</title>
        <authorList>
            <person name="Tyler B.M."/>
            <person name="Tripathy S."/>
            <person name="Zhang X."/>
            <person name="Dehal P."/>
            <person name="Jiang R.H."/>
            <person name="Aerts A."/>
            <person name="Arredondo F.D."/>
            <person name="Baxter L."/>
            <person name="Bensasson D."/>
            <person name="Beynon J.L."/>
            <person name="Chapman J."/>
            <person name="Damasceno C.M."/>
            <person name="Dorrance A.E."/>
            <person name="Dou D."/>
            <person name="Dickerman A.W."/>
            <person name="Dubchak I.L."/>
            <person name="Garbelotto M."/>
            <person name="Gijzen M."/>
            <person name="Gordon S.G."/>
            <person name="Govers F."/>
            <person name="Grunwald N.J."/>
            <person name="Huang W."/>
            <person name="Ivors K.L."/>
            <person name="Jones R.W."/>
            <person name="Kamoun S."/>
            <person name="Krampis K."/>
            <person name="Lamour K.H."/>
            <person name="Lee M.K."/>
            <person name="McDonald W.H."/>
            <person name="Medina M."/>
            <person name="Meijer H.J."/>
            <person name="Nordberg E.K."/>
            <person name="Maclean D.J."/>
            <person name="Ospina-Giraldo M.D."/>
            <person name="Morris P.F."/>
            <person name="Phuntumart V."/>
            <person name="Putnam N.H."/>
            <person name="Rash S."/>
            <person name="Rose J.K."/>
            <person name="Sakihama Y."/>
            <person name="Salamov A.A."/>
            <person name="Savidor A."/>
            <person name="Scheuring C.F."/>
            <person name="Smith B.M."/>
            <person name="Sobral B.W."/>
            <person name="Terry A."/>
            <person name="Torto-Alalibo T.A."/>
            <person name="Win J."/>
            <person name="Xu Z."/>
            <person name="Zhang H."/>
            <person name="Grigoriev I.V."/>
            <person name="Rokhsar D.S."/>
            <person name="Boore J.L."/>
        </authorList>
    </citation>
    <scope>NUCLEOTIDE SEQUENCE [LARGE SCALE GENOMIC DNA]</scope>
    <source>
        <strain evidence="3 4">P6497</strain>
    </source>
</reference>
<organism evidence="3 4">
    <name type="scientific">Phytophthora sojae (strain P6497)</name>
    <name type="common">Soybean stem and root rot agent</name>
    <name type="synonym">Phytophthora megasperma f. sp. glycines</name>
    <dbReference type="NCBI Taxonomy" id="1094619"/>
    <lineage>
        <taxon>Eukaryota</taxon>
        <taxon>Sar</taxon>
        <taxon>Stramenopiles</taxon>
        <taxon>Oomycota</taxon>
        <taxon>Peronosporomycetes</taxon>
        <taxon>Peronosporales</taxon>
        <taxon>Peronosporaceae</taxon>
        <taxon>Phytophthora</taxon>
    </lineage>
</organism>
<dbReference type="SMR" id="G4ZCW7"/>
<proteinExistence type="predicted"/>
<evidence type="ECO:0000313" key="3">
    <source>
        <dbReference type="EMBL" id="EGZ18325.1"/>
    </source>
</evidence>
<keyword evidence="1" id="KW-0472">Membrane</keyword>
<keyword evidence="4" id="KW-1185">Reference proteome</keyword>
<evidence type="ECO:0008006" key="5">
    <source>
        <dbReference type="Google" id="ProtNLM"/>
    </source>
</evidence>
<name>G4ZCW7_PHYSP</name>
<sequence>MRSNFFLVALLLITLAVCVQGDDTHRSLRSSVTTQDAEAEERVDLKGAAGKFSSLVREKSGNVLEKYPSVAAMLGKNPALAKGMDKIIKNEKLVADLKKTKSFKDLRTAIRANPQAVDSAKAEQFGKIMVERLRGIQWVGDTKGMAIVYSILFLTLLGIGGTGFYIYNNVKNSYIH</sequence>
<dbReference type="OMA" id="YGMRIAY"/>
<evidence type="ECO:0000313" key="4">
    <source>
        <dbReference type="Proteomes" id="UP000002640"/>
    </source>
</evidence>
<dbReference type="Proteomes" id="UP000002640">
    <property type="component" value="Unassembled WGS sequence"/>
</dbReference>
<evidence type="ECO:0000256" key="1">
    <source>
        <dbReference type="SAM" id="Phobius"/>
    </source>
</evidence>